<organism evidence="3 4">
    <name type="scientific">Musca domestica</name>
    <name type="common">House fly</name>
    <dbReference type="NCBI Taxonomy" id="7370"/>
    <lineage>
        <taxon>Eukaryota</taxon>
        <taxon>Metazoa</taxon>
        <taxon>Ecdysozoa</taxon>
        <taxon>Arthropoda</taxon>
        <taxon>Hexapoda</taxon>
        <taxon>Insecta</taxon>
        <taxon>Pterygota</taxon>
        <taxon>Neoptera</taxon>
        <taxon>Endopterygota</taxon>
        <taxon>Diptera</taxon>
        <taxon>Brachycera</taxon>
        <taxon>Muscomorpha</taxon>
        <taxon>Muscoidea</taxon>
        <taxon>Muscidae</taxon>
        <taxon>Musca</taxon>
    </lineage>
</organism>
<dbReference type="VEuPathDB" id="VectorBase:MDOMA2_007452"/>
<evidence type="ECO:0000256" key="1">
    <source>
        <dbReference type="ARBA" id="ARBA00009176"/>
    </source>
</evidence>
<dbReference type="InterPro" id="IPR052775">
    <property type="entry name" value="IUN_hydrolase"/>
</dbReference>
<dbReference type="CDD" id="cd02649">
    <property type="entry name" value="nuc_hydro_CeIAG"/>
    <property type="match status" value="1"/>
</dbReference>
<sequence length="343" mass="39144">MTNNYVIFDCDIGNDDAWALVMLIKAERFLQKLAHNKRKISGVRDPFKILGVTCVRGNTDVDNGVRNALRVLDAMDRLDIPVYRGCENAIIPPNFEHKHFHGQDGFGDVPNLPQVTKVEAQAEHAVNMMYSSVCRHPNQIDFILIGPLTNFAVCINMYGREFLDKVRDIYIMGGNYRGKGNVTKSAEFNFRLDPEAAHIVLESVSKPMMVVPWETCIDGEMNFDASWRFEILSKVDSKIMHLMNIVENAFLRPLAYAKWIICDAVLVATFLFPDIVIAKSRLYHSTVELMGHHTRGQMVLDHKRKDEGNTRIIMSVHKDNYRQIIAWTGGLLDDEDMEKLLCQ</sequence>
<accession>A0A9J7D0K8</accession>
<dbReference type="RefSeq" id="XP_005189783.4">
    <property type="nucleotide sequence ID" value="XM_005189726.4"/>
</dbReference>
<dbReference type="Pfam" id="PF01156">
    <property type="entry name" value="IU_nuc_hydro"/>
    <property type="match status" value="1"/>
</dbReference>
<name>A0A9J7D0K8_MUSDO</name>
<comment type="similarity">
    <text evidence="1">Belongs to the IUNH family.</text>
</comment>
<evidence type="ECO:0000259" key="2">
    <source>
        <dbReference type="Pfam" id="PF01156"/>
    </source>
</evidence>
<dbReference type="Proteomes" id="UP001652621">
    <property type="component" value="Unplaced"/>
</dbReference>
<dbReference type="PANTHER" id="PTHR46190">
    <property type="entry name" value="SI:CH211-201H21.5-RELATED"/>
    <property type="match status" value="1"/>
</dbReference>
<dbReference type="KEGG" id="mde:101887863"/>
<dbReference type="SUPFAM" id="SSF53590">
    <property type="entry name" value="Nucleoside hydrolase"/>
    <property type="match status" value="1"/>
</dbReference>
<reference evidence="4" key="1">
    <citation type="submission" date="2025-08" db="UniProtKB">
        <authorList>
            <consortium name="RefSeq"/>
        </authorList>
    </citation>
    <scope>IDENTIFICATION</scope>
    <source>
        <strain evidence="4">Aabys</strain>
        <tissue evidence="4">Whole body</tissue>
    </source>
</reference>
<dbReference type="Gene3D" id="3.90.245.10">
    <property type="entry name" value="Ribonucleoside hydrolase-like"/>
    <property type="match status" value="1"/>
</dbReference>
<dbReference type="AlphaFoldDB" id="A0A9J7D0K8"/>
<dbReference type="InterPro" id="IPR001910">
    <property type="entry name" value="Inosine/uridine_hydrolase_dom"/>
</dbReference>
<dbReference type="PANTHER" id="PTHR46190:SF1">
    <property type="entry name" value="SI:CH211-201H21.5"/>
    <property type="match status" value="1"/>
</dbReference>
<proteinExistence type="inferred from homology"/>
<dbReference type="GO" id="GO:0016799">
    <property type="term" value="F:hydrolase activity, hydrolyzing N-glycosyl compounds"/>
    <property type="evidence" value="ECO:0007669"/>
    <property type="project" value="InterPro"/>
</dbReference>
<protein>
    <submittedName>
        <fullName evidence="4">Nucleoside hydrolase-like</fullName>
    </submittedName>
</protein>
<keyword evidence="3" id="KW-1185">Reference proteome</keyword>
<dbReference type="OrthoDB" id="432381at2759"/>
<evidence type="ECO:0000313" key="3">
    <source>
        <dbReference type="Proteomes" id="UP001652621"/>
    </source>
</evidence>
<dbReference type="InterPro" id="IPR036452">
    <property type="entry name" value="Ribo_hydro-like"/>
</dbReference>
<gene>
    <name evidence="4" type="primary">LOC101887863</name>
</gene>
<evidence type="ECO:0000313" key="4">
    <source>
        <dbReference type="RefSeq" id="XP_005189783.4"/>
    </source>
</evidence>
<feature type="domain" description="Inosine/uridine-preferring nucleoside hydrolase" evidence="2">
    <location>
        <begin position="6"/>
        <end position="322"/>
    </location>
</feature>
<dbReference type="GeneID" id="101887863"/>